<gene>
    <name evidence="2" type="ORF">GSH16_07060</name>
</gene>
<dbReference type="SUPFAM" id="SSF53756">
    <property type="entry name" value="UDP-Glycosyltransferase/glycogen phosphorylase"/>
    <property type="match status" value="1"/>
</dbReference>
<organism evidence="2 3">
    <name type="scientific">Oceanomicrobium pacificus</name>
    <dbReference type="NCBI Taxonomy" id="2692916"/>
    <lineage>
        <taxon>Bacteria</taxon>
        <taxon>Pseudomonadati</taxon>
        <taxon>Pseudomonadota</taxon>
        <taxon>Alphaproteobacteria</taxon>
        <taxon>Rhodobacterales</taxon>
        <taxon>Paracoccaceae</taxon>
        <taxon>Oceanomicrobium</taxon>
    </lineage>
</organism>
<evidence type="ECO:0000313" key="3">
    <source>
        <dbReference type="Proteomes" id="UP000436016"/>
    </source>
</evidence>
<dbReference type="Proteomes" id="UP000436016">
    <property type="component" value="Unassembled WGS sequence"/>
</dbReference>
<dbReference type="CDD" id="cd03808">
    <property type="entry name" value="GT4_CapM-like"/>
    <property type="match status" value="1"/>
</dbReference>
<protein>
    <submittedName>
        <fullName evidence="2">Glycosyltransferase</fullName>
    </submittedName>
</protein>
<dbReference type="PANTHER" id="PTHR12526:SF638">
    <property type="entry name" value="SPORE COAT PROTEIN SA"/>
    <property type="match status" value="1"/>
</dbReference>
<evidence type="ECO:0000313" key="2">
    <source>
        <dbReference type="EMBL" id="MXU65201.1"/>
    </source>
</evidence>
<dbReference type="EMBL" id="WUWG01000003">
    <property type="protein sequence ID" value="MXU65201.1"/>
    <property type="molecule type" value="Genomic_DNA"/>
</dbReference>
<dbReference type="InterPro" id="IPR028098">
    <property type="entry name" value="Glyco_trans_4-like_N"/>
</dbReference>
<proteinExistence type="predicted"/>
<keyword evidence="2" id="KW-0808">Transferase</keyword>
<keyword evidence="3" id="KW-1185">Reference proteome</keyword>
<comment type="caution">
    <text evidence="2">The sequence shown here is derived from an EMBL/GenBank/DDBJ whole genome shotgun (WGS) entry which is preliminary data.</text>
</comment>
<dbReference type="Pfam" id="PF13692">
    <property type="entry name" value="Glyco_trans_1_4"/>
    <property type="match status" value="1"/>
</dbReference>
<dbReference type="RefSeq" id="WP_160853470.1">
    <property type="nucleotide sequence ID" value="NZ_WUWG01000003.1"/>
</dbReference>
<name>A0A6B0U2F7_9RHOB</name>
<dbReference type="Gene3D" id="3.40.50.2000">
    <property type="entry name" value="Glycogen Phosphorylase B"/>
    <property type="match status" value="2"/>
</dbReference>
<dbReference type="AlphaFoldDB" id="A0A6B0U2F7"/>
<dbReference type="PANTHER" id="PTHR12526">
    <property type="entry name" value="GLYCOSYLTRANSFERASE"/>
    <property type="match status" value="1"/>
</dbReference>
<dbReference type="Pfam" id="PF13579">
    <property type="entry name" value="Glyco_trans_4_4"/>
    <property type="match status" value="1"/>
</dbReference>
<reference evidence="2 3" key="1">
    <citation type="submission" date="2019-12" db="EMBL/GenBank/DDBJ databases">
        <title>Strain KN286 was isolated from seawater, which was collected from Caroline Seamount in the tropical western Pacific.</title>
        <authorList>
            <person name="Wang Q."/>
        </authorList>
    </citation>
    <scope>NUCLEOTIDE SEQUENCE [LARGE SCALE GENOMIC DNA]</scope>
    <source>
        <strain evidence="2 3">KN286</strain>
    </source>
</reference>
<feature type="domain" description="Glycosyltransferase subfamily 4-like N-terminal" evidence="1">
    <location>
        <begin position="23"/>
        <end position="177"/>
    </location>
</feature>
<dbReference type="GO" id="GO:0016757">
    <property type="term" value="F:glycosyltransferase activity"/>
    <property type="evidence" value="ECO:0007669"/>
    <property type="project" value="UniProtKB-ARBA"/>
</dbReference>
<accession>A0A6B0U2F7</accession>
<evidence type="ECO:0000259" key="1">
    <source>
        <dbReference type="Pfam" id="PF13579"/>
    </source>
</evidence>
<sequence length="384" mass="41914">MTPKPQKVAVIAGFGWSLVNFRLQLLKRMVAQGHEVVAVAPDIDARTALILEENGIRHAHVRMNRTGTNPVADLATLRDLMGLLRRERPDVVLPYTMKPIVYGCMASRLTGIGRAFALFTGLGYAFIDPYPTGRRAMIRAVTIRLHRIGLRNVEAAFTYNPSEDEDIRAYRLVPDHVPLVRVAGSGIDTERFAQCPVPDGPPRFLMVARLLKSKGVAVLADAARLLKAQGRTPDIRLLGPFDSNPDAVTVDEMDRWTSEELFSHLGETRDVRPYLRDASVFVLPTMLREGVPRTILEAMATGRAVITTDAPGCGTTVVEGQTGFVVPQGDAEALAAAMARYLDDSELAAAHGAAGRARAENVYDVHAVNRTILTTIGLETTDEN</sequence>